<evidence type="ECO:0000256" key="5">
    <source>
        <dbReference type="SAM" id="Phobius"/>
    </source>
</evidence>
<evidence type="ECO:0000256" key="3">
    <source>
        <dbReference type="PROSITE-ProRule" id="PRU00290"/>
    </source>
</evidence>
<feature type="transmembrane region" description="Helical" evidence="5">
    <location>
        <begin position="69"/>
        <end position="93"/>
    </location>
</feature>
<dbReference type="SUPFAM" id="SSF58038">
    <property type="entry name" value="SNARE fusion complex"/>
    <property type="match status" value="1"/>
</dbReference>
<evidence type="ECO:0000259" key="6">
    <source>
        <dbReference type="PROSITE" id="PS50892"/>
    </source>
</evidence>
<evidence type="ECO:0000313" key="7">
    <source>
        <dbReference type="EMBL" id="GAT97233.1"/>
    </source>
</evidence>
<dbReference type="GO" id="GO:0016192">
    <property type="term" value="P:vesicle-mediated transport"/>
    <property type="evidence" value="ECO:0007669"/>
    <property type="project" value="InterPro"/>
</dbReference>
<sequence>MSDQRIQNINRDLDETQQIMQNNIDNMTRNVANAEELEQQTAVMNENAAAFKKSSTHMKNAMWWKNFKLWLIIGTVVAIIILVIIIIIVIIAVKVSKNKDD</sequence>
<keyword evidence="2" id="KW-0968">Cytoplasmic vesicle</keyword>
<dbReference type="Proteomes" id="UP000078387">
    <property type="component" value="Unassembled WGS sequence"/>
</dbReference>
<dbReference type="InterPro" id="IPR016444">
    <property type="entry name" value="Synaptobrevin/VAMP"/>
</dbReference>
<name>A0A5K1VKP6_ENTHI</name>
<dbReference type="VEuPathDB" id="AmoebaDB:EHI7A_070950"/>
<evidence type="ECO:0000256" key="1">
    <source>
        <dbReference type="ARBA" id="ARBA00004156"/>
    </source>
</evidence>
<keyword evidence="5" id="KW-0472">Membrane</keyword>
<evidence type="ECO:0000313" key="8">
    <source>
        <dbReference type="Proteomes" id="UP000078387"/>
    </source>
</evidence>
<dbReference type="OMA" id="TEQFHRS"/>
<evidence type="ECO:0000256" key="4">
    <source>
        <dbReference type="SAM" id="Coils"/>
    </source>
</evidence>
<dbReference type="PROSITE" id="PS50892">
    <property type="entry name" value="V_SNARE"/>
    <property type="match status" value="1"/>
</dbReference>
<dbReference type="VEuPathDB" id="AmoebaDB:KM1_105640"/>
<protein>
    <submittedName>
        <fullName evidence="7">Vesicle-associated membrane protein putative</fullName>
    </submittedName>
</protein>
<dbReference type="Pfam" id="PF00957">
    <property type="entry name" value="Synaptobrevin"/>
    <property type="match status" value="1"/>
</dbReference>
<dbReference type="InterPro" id="IPR042855">
    <property type="entry name" value="V_SNARE_CC"/>
</dbReference>
<gene>
    <name evidence="7" type="ORF">CL6EHI_170630</name>
</gene>
<reference evidence="7 8" key="1">
    <citation type="submission" date="2016-05" db="EMBL/GenBank/DDBJ databases">
        <title>First whole genome sequencing of Entamoeba histolytica HM1:IMSS-clone-6.</title>
        <authorList>
            <person name="Mukherjee Avik.K."/>
            <person name="Izumyama S."/>
            <person name="Nakada-Tsukui K."/>
            <person name="Nozaki T."/>
        </authorList>
    </citation>
    <scope>NUCLEOTIDE SEQUENCE [LARGE SCALE GENOMIC DNA]</scope>
    <source>
        <strain evidence="7 8">HM1:IMSS clone 6</strain>
    </source>
</reference>
<dbReference type="VEuPathDB" id="AmoebaDB:EHI8A_243740"/>
<dbReference type="GO" id="GO:0030659">
    <property type="term" value="C:cytoplasmic vesicle membrane"/>
    <property type="evidence" value="ECO:0007669"/>
    <property type="project" value="UniProtKB-SubCell"/>
</dbReference>
<evidence type="ECO:0000256" key="2">
    <source>
        <dbReference type="ARBA" id="ARBA00023329"/>
    </source>
</evidence>
<keyword evidence="3 4" id="KW-0175">Coiled coil</keyword>
<feature type="domain" description="V-SNARE coiled-coil homology" evidence="6">
    <location>
        <begin position="5"/>
        <end position="65"/>
    </location>
</feature>
<dbReference type="EMBL" id="BDEQ01000001">
    <property type="protein sequence ID" value="GAT97233.1"/>
    <property type="molecule type" value="Genomic_DNA"/>
</dbReference>
<dbReference type="VEuPathDB" id="AmoebaDB:EHI_170630"/>
<dbReference type="AlphaFoldDB" id="A0A5K1VKP6"/>
<dbReference type="PRINTS" id="PR00219">
    <property type="entry name" value="SYNAPTOBREVN"/>
</dbReference>
<keyword evidence="5" id="KW-1133">Transmembrane helix</keyword>
<comment type="subcellular location">
    <subcellularLocation>
        <location evidence="1">Cytoplasmic vesicle membrane</location>
    </subcellularLocation>
</comment>
<comment type="caution">
    <text evidence="7">The sequence shown here is derived from an EMBL/GenBank/DDBJ whole genome shotgun (WGS) entry which is preliminary data.</text>
</comment>
<accession>A0A5K1VKP6</accession>
<dbReference type="PANTHER" id="PTHR45701">
    <property type="entry name" value="SYNAPTOBREVIN FAMILY MEMBER"/>
    <property type="match status" value="1"/>
</dbReference>
<keyword evidence="5" id="KW-0812">Transmembrane</keyword>
<dbReference type="Gene3D" id="1.20.5.110">
    <property type="match status" value="1"/>
</dbReference>
<dbReference type="VEuPathDB" id="AmoebaDB:EHI5A_117390"/>
<organism evidence="7 8">
    <name type="scientific">Entamoeba histolytica</name>
    <dbReference type="NCBI Taxonomy" id="5759"/>
    <lineage>
        <taxon>Eukaryota</taxon>
        <taxon>Amoebozoa</taxon>
        <taxon>Evosea</taxon>
        <taxon>Archamoebae</taxon>
        <taxon>Mastigamoebida</taxon>
        <taxon>Entamoebidae</taxon>
        <taxon>Entamoeba</taxon>
    </lineage>
</organism>
<dbReference type="PIRSF" id="PIRSF005409">
    <property type="entry name" value="Synaptobrevin_euk"/>
    <property type="match status" value="1"/>
</dbReference>
<dbReference type="InterPro" id="IPR001388">
    <property type="entry name" value="Synaptobrevin-like"/>
</dbReference>
<feature type="coiled-coil region" evidence="4">
    <location>
        <begin position="6"/>
        <end position="54"/>
    </location>
</feature>
<dbReference type="CDD" id="cd15843">
    <property type="entry name" value="R-SNARE"/>
    <property type="match status" value="1"/>
</dbReference>
<proteinExistence type="predicted"/>